<dbReference type="PANTHER" id="PTHR34387">
    <property type="entry name" value="SLR1258 PROTEIN"/>
    <property type="match status" value="1"/>
</dbReference>
<dbReference type="Gene3D" id="3.30.110.170">
    <property type="entry name" value="Protein of unknown function (DUF541), domain 1"/>
    <property type="match status" value="1"/>
</dbReference>
<evidence type="ECO:0000313" key="3">
    <source>
        <dbReference type="Proteomes" id="UP001162881"/>
    </source>
</evidence>
<name>A0ABT0B944_9SPHN</name>
<protein>
    <submittedName>
        <fullName evidence="2">SIMPL domain-containing protein</fullName>
    </submittedName>
</protein>
<dbReference type="InterPro" id="IPR052022">
    <property type="entry name" value="26kDa_periplasmic_antigen"/>
</dbReference>
<evidence type="ECO:0000313" key="2">
    <source>
        <dbReference type="EMBL" id="MCJ2181366.1"/>
    </source>
</evidence>
<feature type="chain" id="PRO_5046466778" evidence="1">
    <location>
        <begin position="29"/>
        <end position="255"/>
    </location>
</feature>
<feature type="signal peptide" evidence="1">
    <location>
        <begin position="1"/>
        <end position="28"/>
    </location>
</feature>
<proteinExistence type="predicted"/>
<evidence type="ECO:0000256" key="1">
    <source>
        <dbReference type="SAM" id="SignalP"/>
    </source>
</evidence>
<dbReference type="Pfam" id="PF04402">
    <property type="entry name" value="SIMPL"/>
    <property type="match status" value="1"/>
</dbReference>
<keyword evidence="1" id="KW-0732">Signal</keyword>
<comment type="caution">
    <text evidence="2">The sequence shown here is derived from an EMBL/GenBank/DDBJ whole genome shotgun (WGS) entry which is preliminary data.</text>
</comment>
<reference evidence="2" key="1">
    <citation type="submission" date="2022-03" db="EMBL/GenBank/DDBJ databases">
        <title>Identification of a novel bacterium isolated from mangrove sediments.</title>
        <authorList>
            <person name="Pan X."/>
        </authorList>
    </citation>
    <scope>NUCLEOTIDE SEQUENCE</scope>
    <source>
        <strain evidence="2">B1949</strain>
    </source>
</reference>
<dbReference type="EMBL" id="JALHLF010000002">
    <property type="protein sequence ID" value="MCJ2181366.1"/>
    <property type="molecule type" value="Genomic_DNA"/>
</dbReference>
<sequence length="255" mass="26250">MKTLSRLLTGAGLVTLALGAPLAGGAQAQEVASSAITAGHTLLNVNAQGSSTREPDMAVFTSGVTSQARTASAALADNSKAMTGVFAALKKAGIAEKDIQTSNLSVSPVYSQPARKPDGSYDANERTIVGYQVNNTVTVRQRKLDDFGAVIDALVSAGANEVNGPTFTLSQPDAAQDEARVEAIKEARRRADLYAKAAGLRVVRIVSIAEGGGYVPQIRAKSDMIRLSAASAPAPVAAGELDVTAQVAVQFELAP</sequence>
<dbReference type="Proteomes" id="UP001162881">
    <property type="component" value="Unassembled WGS sequence"/>
</dbReference>
<dbReference type="PANTHER" id="PTHR34387:SF1">
    <property type="entry name" value="PERIPLASMIC IMMUNOGENIC PROTEIN"/>
    <property type="match status" value="1"/>
</dbReference>
<gene>
    <name evidence="2" type="ORF">MTR62_01395</name>
</gene>
<keyword evidence="3" id="KW-1185">Reference proteome</keyword>
<dbReference type="InterPro" id="IPR007497">
    <property type="entry name" value="SIMPL/DUF541"/>
</dbReference>
<dbReference type="RefSeq" id="WP_244016481.1">
    <property type="nucleotide sequence ID" value="NZ_JALHLF010000002.1"/>
</dbReference>
<dbReference type="Gene3D" id="3.30.70.2970">
    <property type="entry name" value="Protein of unknown function (DUF541), domain 2"/>
    <property type="match status" value="1"/>
</dbReference>
<accession>A0ABT0B944</accession>
<organism evidence="2 3">
    <name type="scientific">Novosphingobium organovorum</name>
    <dbReference type="NCBI Taxonomy" id="2930092"/>
    <lineage>
        <taxon>Bacteria</taxon>
        <taxon>Pseudomonadati</taxon>
        <taxon>Pseudomonadota</taxon>
        <taxon>Alphaproteobacteria</taxon>
        <taxon>Sphingomonadales</taxon>
        <taxon>Sphingomonadaceae</taxon>
        <taxon>Novosphingobium</taxon>
    </lineage>
</organism>